<dbReference type="Proteomes" id="UP001166052">
    <property type="component" value="Unassembled WGS sequence"/>
</dbReference>
<dbReference type="Gene3D" id="1.10.1450.10">
    <property type="entry name" value="Tetraspanin"/>
    <property type="match status" value="1"/>
</dbReference>
<dbReference type="InterPro" id="IPR008952">
    <property type="entry name" value="Tetraspanin_EC2_sf"/>
</dbReference>
<accession>A0ABS2YSW5</accession>
<keyword evidence="8" id="KW-1185">Reference proteome</keyword>
<dbReference type="CDD" id="cd03156">
    <property type="entry name" value="uroplakin_I_like_LEL"/>
    <property type="match status" value="1"/>
</dbReference>
<evidence type="ECO:0000313" key="8">
    <source>
        <dbReference type="Proteomes" id="UP001166052"/>
    </source>
</evidence>
<comment type="subcellular location">
    <subcellularLocation>
        <location evidence="1">Membrane</location>
        <topology evidence="1">Multi-pass membrane protein</topology>
    </subcellularLocation>
</comment>
<comment type="caution">
    <text evidence="7">The sequence shown here is derived from an EMBL/GenBank/DDBJ whole genome shotgun (WGS) entry which is preliminary data.</text>
</comment>
<dbReference type="EMBL" id="JAAWVN010003808">
    <property type="protein sequence ID" value="MBN3289622.1"/>
    <property type="molecule type" value="Genomic_DNA"/>
</dbReference>
<keyword evidence="5 6" id="KW-0472">Membrane</keyword>
<reference evidence="7" key="1">
    <citation type="journal article" date="2021" name="Cell">
        <title>Tracing the genetic footprints of vertebrate landing in non-teleost ray-finned fishes.</title>
        <authorList>
            <person name="Bi X."/>
            <person name="Wang K."/>
            <person name="Yang L."/>
            <person name="Pan H."/>
            <person name="Jiang H."/>
            <person name="Wei Q."/>
            <person name="Fang M."/>
            <person name="Yu H."/>
            <person name="Zhu C."/>
            <person name="Cai Y."/>
            <person name="He Y."/>
            <person name="Gan X."/>
            <person name="Zeng H."/>
            <person name="Yu D."/>
            <person name="Zhu Y."/>
            <person name="Jiang H."/>
            <person name="Qiu Q."/>
            <person name="Yang H."/>
            <person name="Zhang Y.E."/>
            <person name="Wang W."/>
            <person name="Zhu M."/>
            <person name="He S."/>
            <person name="Zhang G."/>
        </authorList>
    </citation>
    <scope>NUCLEOTIDE SEQUENCE</scope>
    <source>
        <strain evidence="7">Bchr_001</strain>
    </source>
</reference>
<name>A0ABS2YSW5_POLSE</name>
<dbReference type="SUPFAM" id="SSF48652">
    <property type="entry name" value="Tetraspanin"/>
    <property type="match status" value="1"/>
</dbReference>
<dbReference type="InterPro" id="IPR048377">
    <property type="entry name" value="TEX55_DD"/>
</dbReference>
<sequence length="301" mass="34607">MDRVLITENPELETSLTNRTPPAYEDPYERSMKYMEKHNILQIFQEMTENLVFERPEDPLQFMLEQCSGIALSAECIFFLSDQNGYYIMLYATGRDTIFAAAWIGLFTGFAFFCTSILGIYSIMKSKRKLLLAYILLMLFIWCFEVASSIAAITHRDWFVPNLFLQQMLQIYQAPLPTSIPSTQDQIYIINGITNSWNNVMTTYQCCGVNGPQDWITYNSTFRAYNSDSQFPWPRQCCGQAGDGTILNENACIIGIPNFVYTQMPKTPPPPRCRPGQWPMSPISKTATGYYNQNHLEMMML</sequence>
<keyword evidence="3 6" id="KW-0812">Transmembrane</keyword>
<dbReference type="Gene3D" id="1.20.890.10">
    <property type="entry name" value="cAMP-dependent protein kinase regulatory subunit, dimerization-anchoring domain"/>
    <property type="match status" value="1"/>
</dbReference>
<keyword evidence="4 6" id="KW-1133">Transmembrane helix</keyword>
<dbReference type="InterPro" id="IPR018499">
    <property type="entry name" value="Tetraspanin/Peripherin"/>
</dbReference>
<feature type="non-terminal residue" evidence="7">
    <location>
        <position position="301"/>
    </location>
</feature>
<evidence type="ECO:0000256" key="4">
    <source>
        <dbReference type="ARBA" id="ARBA00022989"/>
    </source>
</evidence>
<dbReference type="SUPFAM" id="SSF47391">
    <property type="entry name" value="Dimerization-anchoring domain of cAMP-dependent PK regulatory subunit"/>
    <property type="match status" value="1"/>
</dbReference>
<evidence type="ECO:0000256" key="3">
    <source>
        <dbReference type="ARBA" id="ARBA00022692"/>
    </source>
</evidence>
<evidence type="ECO:0000313" key="7">
    <source>
        <dbReference type="EMBL" id="MBN3289622.1"/>
    </source>
</evidence>
<evidence type="ECO:0000256" key="5">
    <source>
        <dbReference type="ARBA" id="ARBA00023136"/>
    </source>
</evidence>
<evidence type="ECO:0000256" key="1">
    <source>
        <dbReference type="ARBA" id="ARBA00004141"/>
    </source>
</evidence>
<feature type="transmembrane region" description="Helical" evidence="6">
    <location>
        <begin position="98"/>
        <end position="124"/>
    </location>
</feature>
<proteinExistence type="inferred from homology"/>
<dbReference type="PANTHER" id="PTHR47110:SF2">
    <property type="entry name" value="UROPLAKIN-1B"/>
    <property type="match status" value="1"/>
</dbReference>
<dbReference type="CDD" id="cd22975">
    <property type="entry name" value="DD_TEX55"/>
    <property type="match status" value="1"/>
</dbReference>
<evidence type="ECO:0000256" key="6">
    <source>
        <dbReference type="SAM" id="Phobius"/>
    </source>
</evidence>
<feature type="transmembrane region" description="Helical" evidence="6">
    <location>
        <begin position="131"/>
        <end position="153"/>
    </location>
</feature>
<organism evidence="7 8">
    <name type="scientific">Polypterus senegalus</name>
    <name type="common">Senegal bichir</name>
    <dbReference type="NCBI Taxonomy" id="55291"/>
    <lineage>
        <taxon>Eukaryota</taxon>
        <taxon>Metazoa</taxon>
        <taxon>Chordata</taxon>
        <taxon>Craniata</taxon>
        <taxon>Vertebrata</taxon>
        <taxon>Euteleostomi</taxon>
        <taxon>Actinopterygii</taxon>
        <taxon>Polypteriformes</taxon>
        <taxon>Polypteridae</taxon>
        <taxon>Polypterus</taxon>
    </lineage>
</organism>
<evidence type="ECO:0000256" key="2">
    <source>
        <dbReference type="ARBA" id="ARBA00006840"/>
    </source>
</evidence>
<dbReference type="Pfam" id="PF00335">
    <property type="entry name" value="Tetraspanin"/>
    <property type="match status" value="1"/>
</dbReference>
<feature type="non-terminal residue" evidence="7">
    <location>
        <position position="1"/>
    </location>
</feature>
<protein>
    <submittedName>
        <fullName evidence="7">UPK1B protein</fullName>
    </submittedName>
</protein>
<gene>
    <name evidence="7" type="primary">Upk1b</name>
    <name evidence="7" type="ORF">GTO92_0015542</name>
</gene>
<dbReference type="PANTHER" id="PTHR47110">
    <property type="entry name" value="TESTIS-SPECIFIC EXPRESSED PROTEIN 55"/>
    <property type="match status" value="1"/>
</dbReference>
<dbReference type="Pfam" id="PF17819">
    <property type="entry name" value="Tex55"/>
    <property type="match status" value="1"/>
</dbReference>
<dbReference type="InterPro" id="IPR040760">
    <property type="entry name" value="Tex55"/>
</dbReference>
<comment type="similarity">
    <text evidence="2">Belongs to the tetraspanin (TM4SF) family.</text>
</comment>